<evidence type="ECO:0000313" key="4">
    <source>
        <dbReference type="Proteomes" id="UP000015100"/>
    </source>
</evidence>
<keyword evidence="2" id="KW-0812">Transmembrane</keyword>
<gene>
    <name evidence="3" type="ORF">H072_5907</name>
</gene>
<comment type="caution">
    <text evidence="3">The sequence shown here is derived from an EMBL/GenBank/DDBJ whole genome shotgun (WGS) entry which is preliminary data.</text>
</comment>
<dbReference type="OrthoDB" id="10492029at2759"/>
<reference evidence="3 4" key="1">
    <citation type="journal article" date="2013" name="PLoS Genet.">
        <title>Genomic mechanisms accounting for the adaptation to parasitism in nematode-trapping fungi.</title>
        <authorList>
            <person name="Meerupati T."/>
            <person name="Andersson K.M."/>
            <person name="Friman E."/>
            <person name="Kumar D."/>
            <person name="Tunlid A."/>
            <person name="Ahren D."/>
        </authorList>
    </citation>
    <scope>NUCLEOTIDE SEQUENCE [LARGE SCALE GENOMIC DNA]</scope>
    <source>
        <strain evidence="3 4">CBS 200.50</strain>
    </source>
</reference>
<evidence type="ECO:0000256" key="2">
    <source>
        <dbReference type="SAM" id="Phobius"/>
    </source>
</evidence>
<organism evidence="3 4">
    <name type="scientific">Dactylellina haptotyla (strain CBS 200.50)</name>
    <name type="common">Nematode-trapping fungus</name>
    <name type="synonym">Monacrosporium haptotylum</name>
    <dbReference type="NCBI Taxonomy" id="1284197"/>
    <lineage>
        <taxon>Eukaryota</taxon>
        <taxon>Fungi</taxon>
        <taxon>Dikarya</taxon>
        <taxon>Ascomycota</taxon>
        <taxon>Pezizomycotina</taxon>
        <taxon>Orbiliomycetes</taxon>
        <taxon>Orbiliales</taxon>
        <taxon>Orbiliaceae</taxon>
        <taxon>Dactylellina</taxon>
    </lineage>
</organism>
<accession>S8BY75</accession>
<dbReference type="HOGENOM" id="CLU_2320303_0_0_1"/>
<name>S8BY75_DACHA</name>
<dbReference type="Proteomes" id="UP000015100">
    <property type="component" value="Unassembled WGS sequence"/>
</dbReference>
<keyword evidence="2" id="KW-1133">Transmembrane helix</keyword>
<protein>
    <submittedName>
        <fullName evidence="3">Uncharacterized protein</fullName>
    </submittedName>
</protein>
<feature type="transmembrane region" description="Helical" evidence="2">
    <location>
        <begin position="12"/>
        <end position="35"/>
    </location>
</feature>
<evidence type="ECO:0000313" key="3">
    <source>
        <dbReference type="EMBL" id="EPS40297.1"/>
    </source>
</evidence>
<proteinExistence type="predicted"/>
<dbReference type="AlphaFoldDB" id="S8BY75"/>
<evidence type="ECO:0000256" key="1">
    <source>
        <dbReference type="SAM" id="MobiDB-lite"/>
    </source>
</evidence>
<sequence length="99" mass="11191">MDLYLFFDWVQYLIVRLFVFFGVLTILPILLLLLLEPLVILFRFVEDCLPSSIARKKPTRKASMSFVNLSAISSDVNPGQDASGLRNRKGEESEAVPSN</sequence>
<feature type="region of interest" description="Disordered" evidence="1">
    <location>
        <begin position="73"/>
        <end position="99"/>
    </location>
</feature>
<reference evidence="4" key="2">
    <citation type="submission" date="2013-04" db="EMBL/GenBank/DDBJ databases">
        <title>Genomic mechanisms accounting for the adaptation to parasitism in nematode-trapping fungi.</title>
        <authorList>
            <person name="Ahren D.G."/>
        </authorList>
    </citation>
    <scope>NUCLEOTIDE SEQUENCE [LARGE SCALE GENOMIC DNA]</scope>
    <source>
        <strain evidence="4">CBS 200.50</strain>
    </source>
</reference>
<keyword evidence="2" id="KW-0472">Membrane</keyword>
<keyword evidence="4" id="KW-1185">Reference proteome</keyword>
<dbReference type="EMBL" id="AQGS01000427">
    <property type="protein sequence ID" value="EPS40297.1"/>
    <property type="molecule type" value="Genomic_DNA"/>
</dbReference>